<proteinExistence type="inferred from homology"/>
<evidence type="ECO:0000313" key="10">
    <source>
        <dbReference type="EMBL" id="KAJ1954765.1"/>
    </source>
</evidence>
<dbReference type="Pfam" id="PF00641">
    <property type="entry name" value="Zn_ribbon_RanBP"/>
    <property type="match status" value="3"/>
</dbReference>
<keyword evidence="5 10" id="KW-0689">Ribosomal protein</keyword>
<dbReference type="SUPFAM" id="SSF52042">
    <property type="entry name" value="Ribosomal protein L32e"/>
    <property type="match status" value="1"/>
</dbReference>
<dbReference type="InterPro" id="IPR018263">
    <property type="entry name" value="Ribosomal_eL32_CS"/>
</dbReference>
<protein>
    <submittedName>
        <fullName evidence="10">60S ribosomal protein L32</fullName>
    </submittedName>
</protein>
<keyword evidence="11" id="KW-1185">Reference proteome</keyword>
<feature type="domain" description="RanBP2-type" evidence="9">
    <location>
        <begin position="176"/>
        <end position="205"/>
    </location>
</feature>
<dbReference type="GO" id="GO:0003735">
    <property type="term" value="F:structural constituent of ribosome"/>
    <property type="evidence" value="ECO:0007669"/>
    <property type="project" value="InterPro"/>
</dbReference>
<dbReference type="InterPro" id="IPR036443">
    <property type="entry name" value="Znf_RanBP2_sf"/>
</dbReference>
<evidence type="ECO:0000256" key="1">
    <source>
        <dbReference type="ARBA" id="ARBA00008431"/>
    </source>
</evidence>
<evidence type="ECO:0000313" key="11">
    <source>
        <dbReference type="Proteomes" id="UP001150925"/>
    </source>
</evidence>
<dbReference type="PROSITE" id="PS01358">
    <property type="entry name" value="ZF_RANBP2_1"/>
    <property type="match status" value="2"/>
</dbReference>
<gene>
    <name evidence="10" type="primary">RPL32</name>
    <name evidence="10" type="ORF">IWQ62_005677</name>
</gene>
<reference evidence="10" key="1">
    <citation type="submission" date="2022-07" db="EMBL/GenBank/DDBJ databases">
        <title>Phylogenomic reconstructions and comparative analyses of Kickxellomycotina fungi.</title>
        <authorList>
            <person name="Reynolds N.K."/>
            <person name="Stajich J.E."/>
            <person name="Barry K."/>
            <person name="Grigoriev I.V."/>
            <person name="Crous P."/>
            <person name="Smith M.E."/>
        </authorList>
    </citation>
    <scope>NUCLEOTIDE SEQUENCE</scope>
    <source>
        <strain evidence="10">RSA 1196</strain>
    </source>
</reference>
<evidence type="ECO:0000256" key="6">
    <source>
        <dbReference type="ARBA" id="ARBA00023274"/>
    </source>
</evidence>
<evidence type="ECO:0000256" key="5">
    <source>
        <dbReference type="ARBA" id="ARBA00022980"/>
    </source>
</evidence>
<dbReference type="GO" id="GO:0022625">
    <property type="term" value="C:cytosolic large ribosomal subunit"/>
    <property type="evidence" value="ECO:0007669"/>
    <property type="project" value="TreeGrafter"/>
</dbReference>
<dbReference type="InterPro" id="IPR001876">
    <property type="entry name" value="Znf_RanBP2"/>
</dbReference>
<keyword evidence="2" id="KW-0479">Metal-binding</keyword>
<evidence type="ECO:0000256" key="3">
    <source>
        <dbReference type="ARBA" id="ARBA00022771"/>
    </source>
</evidence>
<comment type="caution">
    <text evidence="10">The sequence shown here is derived from an EMBL/GenBank/DDBJ whole genome shotgun (WGS) entry which is preliminary data.</text>
</comment>
<dbReference type="SMART" id="SM00547">
    <property type="entry name" value="ZnF_RBZ"/>
    <property type="match status" value="3"/>
</dbReference>
<dbReference type="PANTHER" id="PTHR23413">
    <property type="entry name" value="60S RIBOSOMAL PROTEIN L32 AND DNA-DIRECTED RNA POLYMERASE II, SUBUNIT N"/>
    <property type="match status" value="1"/>
</dbReference>
<dbReference type="PROSITE" id="PS50199">
    <property type="entry name" value="ZF_RANBP2_2"/>
    <property type="match status" value="3"/>
</dbReference>
<dbReference type="EMBL" id="JANBPY010002494">
    <property type="protein sequence ID" value="KAJ1954765.1"/>
    <property type="molecule type" value="Genomic_DNA"/>
</dbReference>
<evidence type="ECO:0000256" key="2">
    <source>
        <dbReference type="ARBA" id="ARBA00022723"/>
    </source>
</evidence>
<dbReference type="SMART" id="SM01393">
    <property type="entry name" value="Ribosomal_L32e"/>
    <property type="match status" value="1"/>
</dbReference>
<dbReference type="CDD" id="cd00513">
    <property type="entry name" value="Ribosomal_L32_L32e"/>
    <property type="match status" value="1"/>
</dbReference>
<dbReference type="Gene3D" id="4.10.1060.10">
    <property type="entry name" value="Zinc finger, RanBP2-type"/>
    <property type="match status" value="2"/>
</dbReference>
<evidence type="ECO:0000256" key="7">
    <source>
        <dbReference type="PROSITE-ProRule" id="PRU00322"/>
    </source>
</evidence>
<dbReference type="PROSITE" id="PS00580">
    <property type="entry name" value="RIBOSOMAL_L32E"/>
    <property type="match status" value="1"/>
</dbReference>
<dbReference type="GO" id="GO:0006412">
    <property type="term" value="P:translation"/>
    <property type="evidence" value="ECO:0007669"/>
    <property type="project" value="InterPro"/>
</dbReference>
<name>A0A9W8APH2_9FUNG</name>
<feature type="domain" description="RanBP2-type" evidence="9">
    <location>
        <begin position="117"/>
        <end position="146"/>
    </location>
</feature>
<dbReference type="GO" id="GO:0008270">
    <property type="term" value="F:zinc ion binding"/>
    <property type="evidence" value="ECO:0007669"/>
    <property type="project" value="UniProtKB-KW"/>
</dbReference>
<dbReference type="InterPro" id="IPR036351">
    <property type="entry name" value="Ribosomal_eL32_sf"/>
</dbReference>
<evidence type="ECO:0000256" key="4">
    <source>
        <dbReference type="ARBA" id="ARBA00022833"/>
    </source>
</evidence>
<comment type="similarity">
    <text evidence="1">Belongs to the eukaryotic ribosomal protein eL32 family.</text>
</comment>
<dbReference type="AlphaFoldDB" id="A0A9W8APH2"/>
<feature type="domain" description="RanBP2-type" evidence="9">
    <location>
        <begin position="56"/>
        <end position="85"/>
    </location>
</feature>
<sequence>GQEDLADRVASGSVKAPEYAFPALSSRSAPDAPSATRSTTKASGWQAIGFQAPKLQPGEWRCELCGIINKGVSTHCMVCETVKPATTLGSSNQPERPATATCTSSWKNIGFKMPTLSQDEWKCNLCSIVNKSTQDKCMVCETPRPVPPTSPHLKEAPPTTTGSTWASIGFKVPSLEAGQWKCSLCSIVNASDKQECMMVSAIKTVPVIKKRTKPFRRHHSDRYHRVGDAWRKPKGIDNCVRRRFRGTLPMPSIGYGSNKKTRHVLPSGFKKVVVKNVGDLELLMMHNRTFAAEIAHAVSARKRLAILERAKQLDIKVTNATARIRREEK</sequence>
<accession>A0A9W8APH2</accession>
<keyword evidence="3 7" id="KW-0863">Zinc-finger</keyword>
<feature type="region of interest" description="Disordered" evidence="8">
    <location>
        <begin position="23"/>
        <end position="42"/>
    </location>
</feature>
<feature type="non-terminal residue" evidence="10">
    <location>
        <position position="329"/>
    </location>
</feature>
<dbReference type="Pfam" id="PF01655">
    <property type="entry name" value="Ribosomal_L32e"/>
    <property type="match status" value="1"/>
</dbReference>
<dbReference type="InterPro" id="IPR001515">
    <property type="entry name" value="Ribosomal_eL32"/>
</dbReference>
<dbReference type="SUPFAM" id="SSF90209">
    <property type="entry name" value="Ran binding protein zinc finger-like"/>
    <property type="match status" value="2"/>
</dbReference>
<evidence type="ECO:0000256" key="8">
    <source>
        <dbReference type="SAM" id="MobiDB-lite"/>
    </source>
</evidence>
<keyword evidence="4" id="KW-0862">Zinc</keyword>
<evidence type="ECO:0000259" key="9">
    <source>
        <dbReference type="PROSITE" id="PS50199"/>
    </source>
</evidence>
<dbReference type="Proteomes" id="UP001150925">
    <property type="component" value="Unassembled WGS sequence"/>
</dbReference>
<keyword evidence="6" id="KW-0687">Ribonucleoprotein</keyword>
<dbReference type="OrthoDB" id="268693at2759"/>
<organism evidence="10 11">
    <name type="scientific">Dispira parvispora</name>
    <dbReference type="NCBI Taxonomy" id="1520584"/>
    <lineage>
        <taxon>Eukaryota</taxon>
        <taxon>Fungi</taxon>
        <taxon>Fungi incertae sedis</taxon>
        <taxon>Zoopagomycota</taxon>
        <taxon>Kickxellomycotina</taxon>
        <taxon>Dimargaritomycetes</taxon>
        <taxon>Dimargaritales</taxon>
        <taxon>Dimargaritaceae</taxon>
        <taxon>Dispira</taxon>
    </lineage>
</organism>
<dbReference type="PANTHER" id="PTHR23413:SF1">
    <property type="entry name" value="RIBOSOMAL PROTEIN L32"/>
    <property type="match status" value="1"/>
</dbReference>